<gene>
    <name evidence="1" type="ORF">LACBIDRAFT_317696</name>
</gene>
<dbReference type="InParanoid" id="B0E276"/>
<dbReference type="HOGENOM" id="CLU_2419018_0_0_1"/>
<sequence length="93" mass="10502">MVIRFIDVDCNIPTAQLQLILDICGSVDSSSFATNPFALLDELYSHVLKSSKEMERAMSILGAIFYLNGSQSVTLRFLQVLFQLEHEDIMVIF</sequence>
<dbReference type="OrthoDB" id="10422820at2759"/>
<dbReference type="RefSeq" id="XP_001890300.1">
    <property type="nucleotide sequence ID" value="XM_001890265.1"/>
</dbReference>
<evidence type="ECO:0000313" key="1">
    <source>
        <dbReference type="EMBL" id="EDQ99057.1"/>
    </source>
</evidence>
<keyword evidence="2" id="KW-1185">Reference proteome</keyword>
<reference evidence="1 2" key="1">
    <citation type="journal article" date="2008" name="Nature">
        <title>The genome of Laccaria bicolor provides insights into mycorrhizal symbiosis.</title>
        <authorList>
            <person name="Martin F."/>
            <person name="Aerts A."/>
            <person name="Ahren D."/>
            <person name="Brun A."/>
            <person name="Danchin E.G.J."/>
            <person name="Duchaussoy F."/>
            <person name="Gibon J."/>
            <person name="Kohler A."/>
            <person name="Lindquist E."/>
            <person name="Pereda V."/>
            <person name="Salamov A."/>
            <person name="Shapiro H.J."/>
            <person name="Wuyts J."/>
            <person name="Blaudez D."/>
            <person name="Buee M."/>
            <person name="Brokstein P."/>
            <person name="Canbaeck B."/>
            <person name="Cohen D."/>
            <person name="Courty P.E."/>
            <person name="Coutinho P.M."/>
            <person name="Delaruelle C."/>
            <person name="Detter J.C."/>
            <person name="Deveau A."/>
            <person name="DiFazio S."/>
            <person name="Duplessis S."/>
            <person name="Fraissinet-Tachet L."/>
            <person name="Lucic E."/>
            <person name="Frey-Klett P."/>
            <person name="Fourrey C."/>
            <person name="Feussner I."/>
            <person name="Gay G."/>
            <person name="Grimwood J."/>
            <person name="Hoegger P.J."/>
            <person name="Jain P."/>
            <person name="Kilaru S."/>
            <person name="Labbe J."/>
            <person name="Lin Y.C."/>
            <person name="Legue V."/>
            <person name="Le Tacon F."/>
            <person name="Marmeisse R."/>
            <person name="Melayah D."/>
            <person name="Montanini B."/>
            <person name="Muratet M."/>
            <person name="Nehls U."/>
            <person name="Niculita-Hirzel H."/>
            <person name="Oudot-Le Secq M.P."/>
            <person name="Peter M."/>
            <person name="Quesneville H."/>
            <person name="Rajashekar B."/>
            <person name="Reich M."/>
            <person name="Rouhier N."/>
            <person name="Schmutz J."/>
            <person name="Yin T."/>
            <person name="Chalot M."/>
            <person name="Henrissat B."/>
            <person name="Kuees U."/>
            <person name="Lucas S."/>
            <person name="Van de Peer Y."/>
            <person name="Podila G.K."/>
            <person name="Polle A."/>
            <person name="Pukkila P.J."/>
            <person name="Richardson P.M."/>
            <person name="Rouze P."/>
            <person name="Sanders I.R."/>
            <person name="Stajich J.E."/>
            <person name="Tunlid A."/>
            <person name="Tuskan G."/>
            <person name="Grigoriev I.V."/>
        </authorList>
    </citation>
    <scope>NUCLEOTIDE SEQUENCE [LARGE SCALE GENOMIC DNA]</scope>
    <source>
        <strain evidence="2">S238N-H82 / ATCC MYA-4686</strain>
    </source>
</reference>
<name>B0E276_LACBS</name>
<protein>
    <submittedName>
        <fullName evidence="1">Predicted protein</fullName>
    </submittedName>
</protein>
<accession>B0E276</accession>
<dbReference type="KEGG" id="lbc:LACBIDRAFT_317696"/>
<dbReference type="GeneID" id="6085955"/>
<evidence type="ECO:0000313" key="2">
    <source>
        <dbReference type="Proteomes" id="UP000001194"/>
    </source>
</evidence>
<organism evidence="2">
    <name type="scientific">Laccaria bicolor (strain S238N-H82 / ATCC MYA-4686)</name>
    <name type="common">Bicoloured deceiver</name>
    <name type="synonym">Laccaria laccata var. bicolor</name>
    <dbReference type="NCBI Taxonomy" id="486041"/>
    <lineage>
        <taxon>Eukaryota</taxon>
        <taxon>Fungi</taxon>
        <taxon>Dikarya</taxon>
        <taxon>Basidiomycota</taxon>
        <taxon>Agaricomycotina</taxon>
        <taxon>Agaricomycetes</taxon>
        <taxon>Agaricomycetidae</taxon>
        <taxon>Agaricales</taxon>
        <taxon>Agaricineae</taxon>
        <taxon>Hydnangiaceae</taxon>
        <taxon>Laccaria</taxon>
    </lineage>
</organism>
<dbReference type="EMBL" id="DS547175">
    <property type="protein sequence ID" value="EDQ99057.1"/>
    <property type="molecule type" value="Genomic_DNA"/>
</dbReference>
<dbReference type="Proteomes" id="UP000001194">
    <property type="component" value="Unassembled WGS sequence"/>
</dbReference>
<dbReference type="AlphaFoldDB" id="B0E276"/>
<proteinExistence type="predicted"/>